<protein>
    <submittedName>
        <fullName evidence="1">Uncharacterized protein</fullName>
    </submittedName>
</protein>
<proteinExistence type="predicted"/>
<dbReference type="EMBL" id="REGN01012600">
    <property type="protein sequence ID" value="RMZ95088.1"/>
    <property type="molecule type" value="Genomic_DNA"/>
</dbReference>
<accession>A0A3M7P7N7</accession>
<dbReference type="Proteomes" id="UP000276133">
    <property type="component" value="Unassembled WGS sequence"/>
</dbReference>
<reference evidence="1 2" key="1">
    <citation type="journal article" date="2018" name="Sci. Rep.">
        <title>Genomic signatures of local adaptation to the degree of environmental predictability in rotifers.</title>
        <authorList>
            <person name="Franch-Gras L."/>
            <person name="Hahn C."/>
            <person name="Garcia-Roger E.M."/>
            <person name="Carmona M.J."/>
            <person name="Serra M."/>
            <person name="Gomez A."/>
        </authorList>
    </citation>
    <scope>NUCLEOTIDE SEQUENCE [LARGE SCALE GENOMIC DNA]</scope>
    <source>
        <strain evidence="1">HYR1</strain>
    </source>
</reference>
<name>A0A3M7P7N7_BRAPC</name>
<feature type="non-terminal residue" evidence="1">
    <location>
        <position position="91"/>
    </location>
</feature>
<evidence type="ECO:0000313" key="1">
    <source>
        <dbReference type="EMBL" id="RMZ95088.1"/>
    </source>
</evidence>
<comment type="caution">
    <text evidence="1">The sequence shown here is derived from an EMBL/GenBank/DDBJ whole genome shotgun (WGS) entry which is preliminary data.</text>
</comment>
<organism evidence="1 2">
    <name type="scientific">Brachionus plicatilis</name>
    <name type="common">Marine rotifer</name>
    <name type="synonym">Brachionus muelleri</name>
    <dbReference type="NCBI Taxonomy" id="10195"/>
    <lineage>
        <taxon>Eukaryota</taxon>
        <taxon>Metazoa</taxon>
        <taxon>Spiralia</taxon>
        <taxon>Gnathifera</taxon>
        <taxon>Rotifera</taxon>
        <taxon>Eurotatoria</taxon>
        <taxon>Monogononta</taxon>
        <taxon>Pseudotrocha</taxon>
        <taxon>Ploima</taxon>
        <taxon>Brachionidae</taxon>
        <taxon>Brachionus</taxon>
    </lineage>
</organism>
<gene>
    <name evidence="1" type="ORF">BpHYR1_025229</name>
</gene>
<dbReference type="AlphaFoldDB" id="A0A3M7P7N7"/>
<keyword evidence="2" id="KW-1185">Reference proteome</keyword>
<dbReference type="OrthoDB" id="10067350at2759"/>
<sequence length="91" mass="9811">NQARVNLGVDTQASINAMSRETFESLPNKPKLSPCQLAAYSFDGKSPIQSIGSFRTTIKANGRSAVCDFVVFEGVRDNLLGFKSCVQLGLV</sequence>
<feature type="non-terminal residue" evidence="1">
    <location>
        <position position="1"/>
    </location>
</feature>
<evidence type="ECO:0000313" key="2">
    <source>
        <dbReference type="Proteomes" id="UP000276133"/>
    </source>
</evidence>